<dbReference type="EMBL" id="JAAAUQ010001221">
    <property type="protein sequence ID" value="KAF9141524.1"/>
    <property type="molecule type" value="Genomic_DNA"/>
</dbReference>
<dbReference type="Proteomes" id="UP000748756">
    <property type="component" value="Unassembled WGS sequence"/>
</dbReference>
<comment type="caution">
    <text evidence="1">The sequence shown here is derived from an EMBL/GenBank/DDBJ whole genome shotgun (WGS) entry which is preliminary data.</text>
</comment>
<reference evidence="1" key="1">
    <citation type="journal article" date="2020" name="Fungal Divers.">
        <title>Resolving the Mortierellaceae phylogeny through synthesis of multi-gene phylogenetics and phylogenomics.</title>
        <authorList>
            <person name="Vandepol N."/>
            <person name="Liber J."/>
            <person name="Desiro A."/>
            <person name="Na H."/>
            <person name="Kennedy M."/>
            <person name="Barry K."/>
            <person name="Grigoriev I.V."/>
            <person name="Miller A.N."/>
            <person name="O'Donnell K."/>
            <person name="Stajich J.E."/>
            <person name="Bonito G."/>
        </authorList>
    </citation>
    <scope>NUCLEOTIDE SEQUENCE</scope>
    <source>
        <strain evidence="1">NRRL 6426</strain>
    </source>
</reference>
<keyword evidence="2" id="KW-1185">Reference proteome</keyword>
<name>A0A9P5V6X8_9FUNG</name>
<dbReference type="OrthoDB" id="2479469at2759"/>
<protein>
    <submittedName>
        <fullName evidence="1">Uncharacterized protein</fullName>
    </submittedName>
</protein>
<gene>
    <name evidence="1" type="ORF">BG015_001260</name>
</gene>
<evidence type="ECO:0000313" key="2">
    <source>
        <dbReference type="Proteomes" id="UP000748756"/>
    </source>
</evidence>
<organism evidence="1 2">
    <name type="scientific">Linnemannia schmuckeri</name>
    <dbReference type="NCBI Taxonomy" id="64567"/>
    <lineage>
        <taxon>Eukaryota</taxon>
        <taxon>Fungi</taxon>
        <taxon>Fungi incertae sedis</taxon>
        <taxon>Mucoromycota</taxon>
        <taxon>Mortierellomycotina</taxon>
        <taxon>Mortierellomycetes</taxon>
        <taxon>Mortierellales</taxon>
        <taxon>Mortierellaceae</taxon>
        <taxon>Linnemannia</taxon>
    </lineage>
</organism>
<proteinExistence type="predicted"/>
<sequence>MVHAQGNGAWGTIVPTLDGLQANNWLLRVQHFRDIVDSAILETAAPTTPTAPIQSTRSDSMSLKPQDVNFGSVAGATISAHTNAILQSLSENGNIPMPGVSFGLASIASCNIKLPGDIVVELPSISSVVALSRPGKPVQLGANYRGGSVSSGGQVFNLPSPVPVNFKIRLPADVSAPPYAVITFNEQVTTDQKGSPTLGPDGDYQYDPKATSGYINLVHITIQEEPQMADITVGHAAVIRDPAKTDRFTSQSASLPGYICSDFEIC</sequence>
<evidence type="ECO:0000313" key="1">
    <source>
        <dbReference type="EMBL" id="KAF9141524.1"/>
    </source>
</evidence>
<accession>A0A9P5V6X8</accession>
<dbReference type="AlphaFoldDB" id="A0A9P5V6X8"/>